<keyword evidence="1" id="KW-1133">Transmembrane helix</keyword>
<feature type="transmembrane region" description="Helical" evidence="1">
    <location>
        <begin position="123"/>
        <end position="142"/>
    </location>
</feature>
<keyword evidence="3" id="KW-0418">Kinase</keyword>
<dbReference type="Proteomes" id="UP000578688">
    <property type="component" value="Unassembled WGS sequence"/>
</dbReference>
<dbReference type="Gene3D" id="3.30.565.10">
    <property type="entry name" value="Histidine kinase-like ATPase, C-terminal domain"/>
    <property type="match status" value="1"/>
</dbReference>
<keyword evidence="4" id="KW-1185">Reference proteome</keyword>
<keyword evidence="1" id="KW-0472">Membrane</keyword>
<gene>
    <name evidence="3" type="ORF">FHR27_004661</name>
</gene>
<sequence>MQVRTGRKFPARRKSPLMITDTSACAAGCSSVVWITFSPASRHFGGLFRPLAMGSLARFEARAETAPMDKNLNISKPAGPNDFFVPELCQPEALLTTVLLAELLVLVLVLAEPMLPGFDWGRLALTSLFVQWIVLLSSALLCRLRPLLARLQAMWAGAACCALVIGLTLGCTAVADYYDLGGPLPHDGEVNLYLRHALISMIMSALLLRYFYLQSQWRRQEQAELRARIESLQARIRPHFLFNSLNSIASLVVTDSVRAEQAVLDLSDLFRASLARPGTLVSWSEELELAQRYLSIEHYRLGERLQLQWEVDDVPADLPIPQLTLQPLLENALIYGIQPRIEGGLVQISANYIDGVFHLSVSNPYEDGGKPLASRGTQQALANIDARLAALFGPQASLSVERRDGRHYTRLRYPCARLMQEARSL</sequence>
<proteinExistence type="predicted"/>
<dbReference type="GO" id="GO:0000155">
    <property type="term" value="F:phosphorelay sensor kinase activity"/>
    <property type="evidence" value="ECO:0007669"/>
    <property type="project" value="InterPro"/>
</dbReference>
<accession>A0A7Y9XTB3</accession>
<dbReference type="InterPro" id="IPR036890">
    <property type="entry name" value="HATPase_C_sf"/>
</dbReference>
<dbReference type="AlphaFoldDB" id="A0A7Y9XTB3"/>
<feature type="transmembrane region" description="Helical" evidence="1">
    <location>
        <begin position="193"/>
        <end position="212"/>
    </location>
</feature>
<dbReference type="InterPro" id="IPR010559">
    <property type="entry name" value="Sig_transdc_His_kin_internal"/>
</dbReference>
<dbReference type="Pfam" id="PF06580">
    <property type="entry name" value="His_kinase"/>
    <property type="match status" value="1"/>
</dbReference>
<dbReference type="EMBL" id="JACBYV010000001">
    <property type="protein sequence ID" value="NYH76051.1"/>
    <property type="molecule type" value="Genomic_DNA"/>
</dbReference>
<feature type="transmembrane region" description="Helical" evidence="1">
    <location>
        <begin position="93"/>
        <end position="111"/>
    </location>
</feature>
<dbReference type="SUPFAM" id="SSF55874">
    <property type="entry name" value="ATPase domain of HSP90 chaperone/DNA topoisomerase II/histidine kinase"/>
    <property type="match status" value="1"/>
</dbReference>
<evidence type="ECO:0000313" key="4">
    <source>
        <dbReference type="Proteomes" id="UP000578688"/>
    </source>
</evidence>
<protein>
    <submittedName>
        <fullName evidence="3">Two-component system sensor histidine kinase AlgZ</fullName>
        <ecNumber evidence="3">2.7.13.3</ecNumber>
    </submittedName>
</protein>
<evidence type="ECO:0000313" key="3">
    <source>
        <dbReference type="EMBL" id="NYH76051.1"/>
    </source>
</evidence>
<keyword evidence="3" id="KW-0808">Transferase</keyword>
<feature type="domain" description="Signal transduction histidine kinase internal region" evidence="2">
    <location>
        <begin position="227"/>
        <end position="305"/>
    </location>
</feature>
<comment type="caution">
    <text evidence="3">The sequence shown here is derived from an EMBL/GenBank/DDBJ whole genome shotgun (WGS) entry which is preliminary data.</text>
</comment>
<feature type="transmembrane region" description="Helical" evidence="1">
    <location>
        <begin position="154"/>
        <end position="178"/>
    </location>
</feature>
<dbReference type="PANTHER" id="PTHR34220">
    <property type="entry name" value="SENSOR HISTIDINE KINASE YPDA"/>
    <property type="match status" value="1"/>
</dbReference>
<organism evidence="3 4">
    <name type="scientific">Phytopseudomonas flavescens</name>
    <dbReference type="NCBI Taxonomy" id="29435"/>
    <lineage>
        <taxon>Bacteria</taxon>
        <taxon>Pseudomonadati</taxon>
        <taxon>Pseudomonadota</taxon>
        <taxon>Gammaproteobacteria</taxon>
        <taxon>Pseudomonadales</taxon>
        <taxon>Pseudomonadaceae</taxon>
        <taxon>Phytopseudomonas</taxon>
    </lineage>
</organism>
<dbReference type="InterPro" id="IPR050640">
    <property type="entry name" value="Bact_2-comp_sensor_kinase"/>
</dbReference>
<reference evidence="3 4" key="1">
    <citation type="submission" date="2020-07" db="EMBL/GenBank/DDBJ databases">
        <title>Genomic analyses of the natural microbiome of Caenorhabditis elegans.</title>
        <authorList>
            <person name="Samuel B."/>
        </authorList>
    </citation>
    <scope>NUCLEOTIDE SEQUENCE [LARGE SCALE GENOMIC DNA]</scope>
    <source>
        <strain evidence="3 4">BIGb0408</strain>
    </source>
</reference>
<evidence type="ECO:0000259" key="2">
    <source>
        <dbReference type="Pfam" id="PF06580"/>
    </source>
</evidence>
<name>A0A7Y9XTB3_9GAMM</name>
<keyword evidence="1" id="KW-0812">Transmembrane</keyword>
<dbReference type="EC" id="2.7.13.3" evidence="3"/>
<dbReference type="GO" id="GO:0016020">
    <property type="term" value="C:membrane"/>
    <property type="evidence" value="ECO:0007669"/>
    <property type="project" value="InterPro"/>
</dbReference>
<dbReference type="PANTHER" id="PTHR34220:SF7">
    <property type="entry name" value="SENSOR HISTIDINE KINASE YPDA"/>
    <property type="match status" value="1"/>
</dbReference>
<evidence type="ECO:0000256" key="1">
    <source>
        <dbReference type="SAM" id="Phobius"/>
    </source>
</evidence>